<dbReference type="Pfam" id="PF02518">
    <property type="entry name" value="HATPase_c"/>
    <property type="match status" value="1"/>
</dbReference>
<sequence length="831" mass="91309">MPLAIGTIILLLMVFLPVTLWLRSQLHQAIAETGSLDVERSRLDEILASTPDGFYRWNLAADGTIQSENCSRRLAVLLGLFGGTSATYADILENFDEEATGTLDMAVAALHGQGRGFDLELPLREGGRRVLVIGSRAADAQGTPLADVLWVRDVTEGAAAVENLSHERHDLGAERDRLRAVLDALPMPVWMRDGDLALVYCNQAYARAVDAEAPEAAAEAGVELVPGAALREARALAARARASGLLRSESFHLVMEGARRLVELTETPFPAEGDGGLMTVGIAIDRTRQEELQIQMDRHVAAHAEVLENLGTAIAIFSSDTRLSFYNTAFSMLWQLETDWLGTEPTYGNLLDTLREHRRLPEVVDYRAYKEEELRRFTSLLEAQEDLLHLPDERTLRRMVSAHPFGGLLFTYEDVTDALALERSHKTSLAVHRETLDNLHEGVAVFSSDGKLRLSNPAYGRIWNLSPEDLNTEPHLSELVERHHDYFTTATDWPAVRDWMLALSSEREARHGRIERSDGAILDYASVPLPDGAVLTTWLDVSDSAQVERALRERNEALAAADRLKSEFIANVSAEVRTPLTTILGFSEILGLGYFGPLNPRQLEYAKGITEAGNYLLQVLSDILDLATIEAGQMTLSLNAVDVHAMLTAVLQLTRERLREKQLVLNFDCPLDVGWMVADERRIRQVLFSLLSNAVKFTPPHGQITLAAMRAKSEVGEEILFTVADTGRGIAPEEQQMIFGSFVRGTGQGSPTGIMPSGAGLGLSLVKNFVELHGGRIELASVPAEGTTFIIHLPSGNADPLKTAPPLVTLRKRNKVGSSLENLTDDDKIPN</sequence>
<reference evidence="8" key="1">
    <citation type="submission" date="2017-12" db="EMBL/GenBank/DDBJ databases">
        <title>Draft genome sequence of Telmatospirillum siberiense 26-4b1T, an acidotolerant peatland alphaproteobacterium potentially involved in sulfur cycling.</title>
        <authorList>
            <person name="Hausmann B."/>
            <person name="Pjevac P."/>
            <person name="Schreck K."/>
            <person name="Herbold C.W."/>
            <person name="Daims H."/>
            <person name="Wagner M."/>
            <person name="Pester M."/>
            <person name="Loy A."/>
        </authorList>
    </citation>
    <scope>NUCLEOTIDE SEQUENCE [LARGE SCALE GENOMIC DNA]</scope>
    <source>
        <strain evidence="8">26-4b1</strain>
    </source>
</reference>
<evidence type="ECO:0000256" key="4">
    <source>
        <dbReference type="ARBA" id="ARBA00022679"/>
    </source>
</evidence>
<dbReference type="GO" id="GO:0009927">
    <property type="term" value="F:histidine phosphotransfer kinase activity"/>
    <property type="evidence" value="ECO:0007669"/>
    <property type="project" value="TreeGrafter"/>
</dbReference>
<gene>
    <name evidence="7" type="ORF">CWS72_26410</name>
</gene>
<dbReference type="EC" id="2.7.13.3" evidence="2"/>
<organism evidence="7 8">
    <name type="scientific">Telmatospirillum siberiense</name>
    <dbReference type="NCBI Taxonomy" id="382514"/>
    <lineage>
        <taxon>Bacteria</taxon>
        <taxon>Pseudomonadati</taxon>
        <taxon>Pseudomonadota</taxon>
        <taxon>Alphaproteobacteria</taxon>
        <taxon>Rhodospirillales</taxon>
        <taxon>Rhodospirillaceae</taxon>
        <taxon>Telmatospirillum</taxon>
    </lineage>
</organism>
<keyword evidence="8" id="KW-1185">Reference proteome</keyword>
<dbReference type="InterPro" id="IPR003594">
    <property type="entry name" value="HATPase_dom"/>
</dbReference>
<dbReference type="OrthoDB" id="9797304at2"/>
<comment type="catalytic activity">
    <reaction evidence="1">
        <text>ATP + protein L-histidine = ADP + protein N-phospho-L-histidine.</text>
        <dbReference type="EC" id="2.7.13.3"/>
    </reaction>
</comment>
<keyword evidence="4" id="KW-0808">Transferase</keyword>
<dbReference type="Pfam" id="PF13188">
    <property type="entry name" value="PAS_8"/>
    <property type="match status" value="1"/>
</dbReference>
<dbReference type="InterPro" id="IPR004358">
    <property type="entry name" value="Sig_transdc_His_kin-like_C"/>
</dbReference>
<evidence type="ECO:0000256" key="2">
    <source>
        <dbReference type="ARBA" id="ARBA00012438"/>
    </source>
</evidence>
<dbReference type="SMART" id="SM00387">
    <property type="entry name" value="HATPase_c"/>
    <property type="match status" value="1"/>
</dbReference>
<dbReference type="CDD" id="cd00082">
    <property type="entry name" value="HisKA"/>
    <property type="match status" value="1"/>
</dbReference>
<dbReference type="InterPro" id="IPR036890">
    <property type="entry name" value="HATPase_C_sf"/>
</dbReference>
<dbReference type="PROSITE" id="PS50109">
    <property type="entry name" value="HIS_KIN"/>
    <property type="match status" value="1"/>
</dbReference>
<evidence type="ECO:0000256" key="5">
    <source>
        <dbReference type="ARBA" id="ARBA00022777"/>
    </source>
</evidence>
<dbReference type="SUPFAM" id="SSF55785">
    <property type="entry name" value="PYP-like sensor domain (PAS domain)"/>
    <property type="match status" value="2"/>
</dbReference>
<accession>A0A2N3PM89</accession>
<keyword evidence="3" id="KW-0597">Phosphoprotein</keyword>
<dbReference type="Pfam" id="PF12860">
    <property type="entry name" value="PAS_7"/>
    <property type="match status" value="2"/>
</dbReference>
<keyword evidence="5 7" id="KW-0418">Kinase</keyword>
<proteinExistence type="predicted"/>
<dbReference type="InterPro" id="IPR035965">
    <property type="entry name" value="PAS-like_dom_sf"/>
</dbReference>
<dbReference type="AlphaFoldDB" id="A0A2N3PM89"/>
<dbReference type="Gene3D" id="3.30.565.10">
    <property type="entry name" value="Histidine kinase-like ATPase, C-terminal domain"/>
    <property type="match status" value="1"/>
</dbReference>
<dbReference type="SUPFAM" id="SSF47384">
    <property type="entry name" value="Homodimeric domain of signal transducing histidine kinase"/>
    <property type="match status" value="1"/>
</dbReference>
<dbReference type="Pfam" id="PF00512">
    <property type="entry name" value="HisKA"/>
    <property type="match status" value="1"/>
</dbReference>
<dbReference type="SMART" id="SM00091">
    <property type="entry name" value="PAS"/>
    <property type="match status" value="4"/>
</dbReference>
<dbReference type="SMART" id="SM00388">
    <property type="entry name" value="HisKA"/>
    <property type="match status" value="1"/>
</dbReference>
<dbReference type="InterPro" id="IPR003661">
    <property type="entry name" value="HisK_dim/P_dom"/>
</dbReference>
<dbReference type="InterPro" id="IPR005467">
    <property type="entry name" value="His_kinase_dom"/>
</dbReference>
<dbReference type="GO" id="GO:0000155">
    <property type="term" value="F:phosphorelay sensor kinase activity"/>
    <property type="evidence" value="ECO:0007669"/>
    <property type="project" value="InterPro"/>
</dbReference>
<feature type="domain" description="Histidine kinase" evidence="6">
    <location>
        <begin position="571"/>
        <end position="797"/>
    </location>
</feature>
<dbReference type="EMBL" id="PIUM01000055">
    <property type="protein sequence ID" value="PKU21510.1"/>
    <property type="molecule type" value="Genomic_DNA"/>
</dbReference>
<dbReference type="InterPro" id="IPR036097">
    <property type="entry name" value="HisK_dim/P_sf"/>
</dbReference>
<dbReference type="PANTHER" id="PTHR43047">
    <property type="entry name" value="TWO-COMPONENT HISTIDINE PROTEIN KINASE"/>
    <property type="match status" value="1"/>
</dbReference>
<name>A0A2N3PM89_9PROT</name>
<dbReference type="PANTHER" id="PTHR43047:SF72">
    <property type="entry name" value="OSMOSENSING HISTIDINE PROTEIN KINASE SLN1"/>
    <property type="match status" value="1"/>
</dbReference>
<dbReference type="Gene3D" id="3.30.450.20">
    <property type="entry name" value="PAS domain"/>
    <property type="match status" value="2"/>
</dbReference>
<dbReference type="InterPro" id="IPR000014">
    <property type="entry name" value="PAS"/>
</dbReference>
<evidence type="ECO:0000313" key="7">
    <source>
        <dbReference type="EMBL" id="PKU21510.1"/>
    </source>
</evidence>
<dbReference type="PRINTS" id="PR00344">
    <property type="entry name" value="BCTRLSENSOR"/>
</dbReference>
<dbReference type="Gene3D" id="1.10.287.130">
    <property type="match status" value="1"/>
</dbReference>
<comment type="caution">
    <text evidence="7">The sequence shown here is derived from an EMBL/GenBank/DDBJ whole genome shotgun (WGS) entry which is preliminary data.</text>
</comment>
<dbReference type="SUPFAM" id="SSF55874">
    <property type="entry name" value="ATPase domain of HSP90 chaperone/DNA topoisomerase II/histidine kinase"/>
    <property type="match status" value="1"/>
</dbReference>
<evidence type="ECO:0000313" key="8">
    <source>
        <dbReference type="Proteomes" id="UP000233293"/>
    </source>
</evidence>
<evidence type="ECO:0000256" key="3">
    <source>
        <dbReference type="ARBA" id="ARBA00022553"/>
    </source>
</evidence>
<evidence type="ECO:0000256" key="1">
    <source>
        <dbReference type="ARBA" id="ARBA00000085"/>
    </source>
</evidence>
<dbReference type="GO" id="GO:0005886">
    <property type="term" value="C:plasma membrane"/>
    <property type="evidence" value="ECO:0007669"/>
    <property type="project" value="TreeGrafter"/>
</dbReference>
<dbReference type="Proteomes" id="UP000233293">
    <property type="component" value="Unassembled WGS sequence"/>
</dbReference>
<protein>
    <recommendedName>
        <fullName evidence="2">histidine kinase</fullName>
        <ecNumber evidence="2">2.7.13.3</ecNumber>
    </recommendedName>
</protein>
<evidence type="ECO:0000259" key="6">
    <source>
        <dbReference type="PROSITE" id="PS50109"/>
    </source>
</evidence>